<reference evidence="2" key="1">
    <citation type="submission" date="2021-06" db="EMBL/GenBank/DDBJ databases">
        <authorList>
            <person name="Shi N."/>
            <person name="Huang B."/>
        </authorList>
    </citation>
    <scope>NUCLEOTIDE SEQUENCE</scope>
    <source>
        <strain evidence="2">NSBH5</strain>
    </source>
</reference>
<proteinExistence type="predicted"/>
<sequence>MANYYRSGALHQNDINGRPIAEGGEALTNYTFRERGLVVSEDGGVVDDRSGMDFFPPRSDAVSTYLQSNVGRACVAVGSEINWIGEGSSSFSHTETIREEFHADYEGEAVIVEGGEWDRRGLILHASLAALDTTDAGFDEAYVRALQAINVVIPARRMDISHSSRSMIRKNVSRSLHPARLLLRGAILWTCLNMRARAGEPVQPVVMYGDHYDMMKVTNVDELNAFAQLSWLDEPDVVYVAPRTPEEAYLVGVAKALTSTRLPLESAPEYIAKLWPSLNSARVMYSGATITAPYQSTLTASDVWWTMEHMCGLMDCHDLWRDILSGLQSFMFRPRGCGPIAGAHSMVLRLPRSDLRANAIGPLFAGLSVEGMKSEPFDEPNFEAYMYGAAVKGIIWNACVFEQLLKLTQANHVSLTCGEVGLSRLGGAVDPSRGRAWMDEALQLSGTAGWKLDGELIRSTSLLRHARTPYNCLRASRVTWWTPAFVHLRPSFRSRMAEHMVPAQPRKILQWGRWYSYHALETTSSSQVVCALNWLGADVRYNIMLDTGEYRILHVPAFNWTRFSLRLPVGSRHGGSIAAMNFKFPRDVVQRQRLVAKLDSCMVQVSHYYRNDVTAYGDDDLFGVGPDWDIVKVPGGSDINPPPSQGVNESIGSSIDNAGGPTQQQEIEDDVLAAMGRISKFDVPMFRDWKKYMNASGSRQALAEATLVMGPDLSQLINRFGNMDLREKLQAVEPAERAEAAAAVAQMATVLLTYPSGSAKVSYLEKLRDTALSEATGASRAVTIAGARRPTKAKDTTDPLAEAEISEVIAEAAGTSVVPAPDDPVAKPVALQDFGRGTSPTLSAQLTKLSAESASPTLPSAESLAFDPHRASSSSQ</sequence>
<dbReference type="GO" id="GO:0019028">
    <property type="term" value="C:viral capsid"/>
    <property type="evidence" value="ECO:0007669"/>
    <property type="project" value="UniProtKB-KW"/>
</dbReference>
<name>A0A977WK72_9VIRU</name>
<feature type="compositionally biased region" description="Polar residues" evidence="1">
    <location>
        <begin position="848"/>
        <end position="860"/>
    </location>
</feature>
<feature type="region of interest" description="Disordered" evidence="1">
    <location>
        <begin position="636"/>
        <end position="664"/>
    </location>
</feature>
<keyword evidence="2" id="KW-0946">Virion</keyword>
<organism evidence="2">
    <name type="scientific">Conidiobolus heterosporus totivirus 2</name>
    <dbReference type="NCBI Taxonomy" id="2980978"/>
    <lineage>
        <taxon>Viruses</taxon>
        <taxon>Riboviria</taxon>
        <taxon>Orthornavirae</taxon>
        <taxon>Duplornaviricota</taxon>
        <taxon>Chrymotiviricetes</taxon>
        <taxon>Ghabrivirales</taxon>
        <taxon>Alphatotivirineae</taxon>
        <taxon>Orthototiviridae</taxon>
        <taxon>Totivirus</taxon>
    </lineage>
</organism>
<accession>A0A977WK72</accession>
<feature type="compositionally biased region" description="Polar residues" evidence="1">
    <location>
        <begin position="645"/>
        <end position="664"/>
    </location>
</feature>
<evidence type="ECO:0000256" key="1">
    <source>
        <dbReference type="SAM" id="MobiDB-lite"/>
    </source>
</evidence>
<evidence type="ECO:0000313" key="2">
    <source>
        <dbReference type="EMBL" id="UXL82812.1"/>
    </source>
</evidence>
<feature type="region of interest" description="Disordered" evidence="1">
    <location>
        <begin position="848"/>
        <end position="876"/>
    </location>
</feature>
<dbReference type="EMBL" id="MZ600509">
    <property type="protein sequence ID" value="UXL82812.1"/>
    <property type="molecule type" value="Genomic_RNA"/>
</dbReference>
<protein>
    <submittedName>
        <fullName evidence="2">Coat protein</fullName>
    </submittedName>
</protein>
<keyword evidence="2" id="KW-0167">Capsid protein</keyword>